<dbReference type="EMBL" id="PDUD01000012">
    <property type="protein sequence ID" value="PHN06992.1"/>
    <property type="molecule type" value="Genomic_DNA"/>
</dbReference>
<dbReference type="RefSeq" id="WP_099149600.1">
    <property type="nucleotide sequence ID" value="NZ_PDUD01000012.1"/>
</dbReference>
<proteinExistence type="predicted"/>
<evidence type="ECO:0000313" key="2">
    <source>
        <dbReference type="Proteomes" id="UP000223913"/>
    </source>
</evidence>
<accession>A0A2D0NER7</accession>
<dbReference type="AlphaFoldDB" id="A0A2D0NER7"/>
<organism evidence="1 2">
    <name type="scientific">Flavilitoribacter nigricans (strain ATCC 23147 / DSM 23189 / NBRC 102662 / NCIMB 1420 / SS-2)</name>
    <name type="common">Lewinella nigricans</name>
    <dbReference type="NCBI Taxonomy" id="1122177"/>
    <lineage>
        <taxon>Bacteria</taxon>
        <taxon>Pseudomonadati</taxon>
        <taxon>Bacteroidota</taxon>
        <taxon>Saprospiria</taxon>
        <taxon>Saprospirales</taxon>
        <taxon>Lewinellaceae</taxon>
        <taxon>Flavilitoribacter</taxon>
    </lineage>
</organism>
<comment type="caution">
    <text evidence="1">The sequence shown here is derived from an EMBL/GenBank/DDBJ whole genome shotgun (WGS) entry which is preliminary data.</text>
</comment>
<keyword evidence="2" id="KW-1185">Reference proteome</keyword>
<evidence type="ECO:0000313" key="1">
    <source>
        <dbReference type="EMBL" id="PHN06992.1"/>
    </source>
</evidence>
<dbReference type="Proteomes" id="UP000223913">
    <property type="component" value="Unassembled WGS sequence"/>
</dbReference>
<name>A0A2D0NER7_FLAN2</name>
<protein>
    <submittedName>
        <fullName evidence="1">Uncharacterized protein</fullName>
    </submittedName>
</protein>
<reference evidence="1 2" key="1">
    <citation type="submission" date="2017-10" db="EMBL/GenBank/DDBJ databases">
        <title>The draft genome sequence of Lewinella nigricans NBRC 102662.</title>
        <authorList>
            <person name="Wang K."/>
        </authorList>
    </citation>
    <scope>NUCLEOTIDE SEQUENCE [LARGE SCALE GENOMIC DNA]</scope>
    <source>
        <strain evidence="1 2">NBRC 102662</strain>
    </source>
</reference>
<sequence>MKELESYNITEIRILPKKPDYPINLTLDPIIVKVSDQIEAIVSNLKNSELAAHGKNPNRYWEMVLFLGILSPDELDIKNKKNIVLEFEYIDSGLYFEMSGVMGYQTFLCSMKLRQIFEEIAFFKEPLGGNR</sequence>
<gene>
    <name evidence="1" type="ORF">CRP01_08505</name>
</gene>